<dbReference type="AlphaFoldDB" id="A0A9W7MGE9"/>
<sequence length="110" mass="12597">MARAINSTPWSSELESSISSPSPHLSKTTVLQTHRLIKNSSKALQFFNWFQNMGFPHDAQSFFLMIEILGRGRNLSAARNLLLSFEKRSNGSVKLEDKLFNNLIRSKSWR</sequence>
<dbReference type="Proteomes" id="UP001165190">
    <property type="component" value="Unassembled WGS sequence"/>
</dbReference>
<keyword evidence="3" id="KW-1185">Reference proteome</keyword>
<feature type="region of interest" description="Disordered" evidence="1">
    <location>
        <begin position="1"/>
        <end position="25"/>
    </location>
</feature>
<evidence type="ECO:0000313" key="3">
    <source>
        <dbReference type="Proteomes" id="UP001165190"/>
    </source>
</evidence>
<name>A0A9W7MGE9_HIBTR</name>
<organism evidence="2 3">
    <name type="scientific">Hibiscus trionum</name>
    <name type="common">Flower of an hour</name>
    <dbReference type="NCBI Taxonomy" id="183268"/>
    <lineage>
        <taxon>Eukaryota</taxon>
        <taxon>Viridiplantae</taxon>
        <taxon>Streptophyta</taxon>
        <taxon>Embryophyta</taxon>
        <taxon>Tracheophyta</taxon>
        <taxon>Spermatophyta</taxon>
        <taxon>Magnoliopsida</taxon>
        <taxon>eudicotyledons</taxon>
        <taxon>Gunneridae</taxon>
        <taxon>Pentapetalae</taxon>
        <taxon>rosids</taxon>
        <taxon>malvids</taxon>
        <taxon>Malvales</taxon>
        <taxon>Malvaceae</taxon>
        <taxon>Malvoideae</taxon>
        <taxon>Hibiscus</taxon>
    </lineage>
</organism>
<dbReference type="EMBL" id="BSYR01000037">
    <property type="protein sequence ID" value="GMJ03233.1"/>
    <property type="molecule type" value="Genomic_DNA"/>
</dbReference>
<feature type="compositionally biased region" description="Low complexity" evidence="1">
    <location>
        <begin position="11"/>
        <end position="25"/>
    </location>
</feature>
<dbReference type="Gene3D" id="1.25.40.10">
    <property type="entry name" value="Tetratricopeptide repeat domain"/>
    <property type="match status" value="1"/>
</dbReference>
<feature type="compositionally biased region" description="Polar residues" evidence="1">
    <location>
        <begin position="1"/>
        <end position="10"/>
    </location>
</feature>
<evidence type="ECO:0000313" key="2">
    <source>
        <dbReference type="EMBL" id="GMJ03233.1"/>
    </source>
</evidence>
<gene>
    <name evidence="2" type="ORF">HRI_003992500</name>
</gene>
<evidence type="ECO:0000256" key="1">
    <source>
        <dbReference type="SAM" id="MobiDB-lite"/>
    </source>
</evidence>
<proteinExistence type="predicted"/>
<comment type="caution">
    <text evidence="2">The sequence shown here is derived from an EMBL/GenBank/DDBJ whole genome shotgun (WGS) entry which is preliminary data.</text>
</comment>
<protein>
    <recommendedName>
        <fullName evidence="4">Pentatricopeptide repeat-containing protein</fullName>
    </recommendedName>
</protein>
<reference evidence="2" key="1">
    <citation type="submission" date="2023-05" db="EMBL/GenBank/DDBJ databases">
        <title>Genome and transcriptome analyses reveal genes involved in the formation of fine ridges on petal epidermal cells in Hibiscus trionum.</title>
        <authorList>
            <person name="Koshimizu S."/>
            <person name="Masuda S."/>
            <person name="Ishii T."/>
            <person name="Shirasu K."/>
            <person name="Hoshino A."/>
            <person name="Arita M."/>
        </authorList>
    </citation>
    <scope>NUCLEOTIDE SEQUENCE</scope>
    <source>
        <strain evidence="2">Hamamatsu line</strain>
    </source>
</reference>
<dbReference type="OrthoDB" id="185373at2759"/>
<accession>A0A9W7MGE9</accession>
<dbReference type="InterPro" id="IPR011990">
    <property type="entry name" value="TPR-like_helical_dom_sf"/>
</dbReference>
<evidence type="ECO:0008006" key="4">
    <source>
        <dbReference type="Google" id="ProtNLM"/>
    </source>
</evidence>